<dbReference type="Proteomes" id="UP000559987">
    <property type="component" value="Unassembled WGS sequence"/>
</dbReference>
<evidence type="ECO:0000256" key="1">
    <source>
        <dbReference type="SAM" id="Phobius"/>
    </source>
</evidence>
<dbReference type="RefSeq" id="WP_183908716.1">
    <property type="nucleotide sequence ID" value="NZ_JACHXZ010000001.1"/>
</dbReference>
<name>A0A839UMG5_9GAMM</name>
<dbReference type="AlphaFoldDB" id="A0A839UMG5"/>
<keyword evidence="1" id="KW-0812">Transmembrane</keyword>
<feature type="transmembrane region" description="Helical" evidence="1">
    <location>
        <begin position="120"/>
        <end position="141"/>
    </location>
</feature>
<dbReference type="EMBL" id="JACHXZ010000001">
    <property type="protein sequence ID" value="MBB3167739.1"/>
    <property type="molecule type" value="Genomic_DNA"/>
</dbReference>
<comment type="caution">
    <text evidence="2">The sequence shown here is derived from an EMBL/GenBank/DDBJ whole genome shotgun (WGS) entry which is preliminary data.</text>
</comment>
<keyword evidence="1" id="KW-0472">Membrane</keyword>
<feature type="transmembrane region" description="Helical" evidence="1">
    <location>
        <begin position="87"/>
        <end position="108"/>
    </location>
</feature>
<proteinExistence type="predicted"/>
<evidence type="ECO:0000313" key="2">
    <source>
        <dbReference type="EMBL" id="MBB3167739.1"/>
    </source>
</evidence>
<reference evidence="2 3" key="1">
    <citation type="submission" date="2020-08" db="EMBL/GenBank/DDBJ databases">
        <title>Genomic Encyclopedia of Type Strains, Phase III (KMG-III): the genomes of soil and plant-associated and newly described type strains.</title>
        <authorList>
            <person name="Whitman W."/>
        </authorList>
    </citation>
    <scope>NUCLEOTIDE SEQUENCE [LARGE SCALE GENOMIC DNA]</scope>
    <source>
        <strain evidence="2 3">CECT 8571</strain>
    </source>
</reference>
<accession>A0A839UMG5</accession>
<evidence type="ECO:0000313" key="3">
    <source>
        <dbReference type="Proteomes" id="UP000559987"/>
    </source>
</evidence>
<sequence length="148" mass="15514">MFIKHRLLPWLLAATAGFVVASVSHSQAVLYRLTALGIEIPLAVRLQSTWNDLVGLSPAYWPIIGVGLAIALPCAGWLSGRWPSLRLALFMLAGFTAMAAILLSMQPIMEITVVAGARGALGMLAQCLSGAIAGAVFALTAPPKFSGQ</sequence>
<feature type="transmembrane region" description="Helical" evidence="1">
    <location>
        <begin position="59"/>
        <end position="80"/>
    </location>
</feature>
<keyword evidence="1" id="KW-1133">Transmembrane helix</keyword>
<protein>
    <submittedName>
        <fullName evidence="2">Uncharacterized protein</fullName>
    </submittedName>
</protein>
<gene>
    <name evidence="2" type="ORF">FHS30_000915</name>
</gene>
<organism evidence="2 3">
    <name type="scientific">Simiduia aestuariiviva</name>
    <dbReference type="NCBI Taxonomy" id="1510459"/>
    <lineage>
        <taxon>Bacteria</taxon>
        <taxon>Pseudomonadati</taxon>
        <taxon>Pseudomonadota</taxon>
        <taxon>Gammaproteobacteria</taxon>
        <taxon>Cellvibrionales</taxon>
        <taxon>Cellvibrionaceae</taxon>
        <taxon>Simiduia</taxon>
    </lineage>
</organism>
<keyword evidence="3" id="KW-1185">Reference proteome</keyword>